<dbReference type="AlphaFoldDB" id="A0A975GQT5"/>
<evidence type="ECO:0000313" key="2">
    <source>
        <dbReference type="Proteomes" id="UP000663722"/>
    </source>
</evidence>
<evidence type="ECO:0000313" key="1">
    <source>
        <dbReference type="EMBL" id="QTA90207.1"/>
    </source>
</evidence>
<reference evidence="1" key="1">
    <citation type="journal article" date="2021" name="Microb. Physiol.">
        <title>Proteogenomic Insights into the Physiology of Marine, Sulfate-Reducing, Filamentous Desulfonema limicola and Desulfonema magnum.</title>
        <authorList>
            <person name="Schnaars V."/>
            <person name="Wohlbrand L."/>
            <person name="Scheve S."/>
            <person name="Hinrichs C."/>
            <person name="Reinhardt R."/>
            <person name="Rabus R."/>
        </authorList>
    </citation>
    <scope>NUCLEOTIDE SEQUENCE</scope>
    <source>
        <strain evidence="1">4be13</strain>
    </source>
</reference>
<proteinExistence type="predicted"/>
<keyword evidence="2" id="KW-1185">Reference proteome</keyword>
<accession>A0A975GQT5</accession>
<name>A0A975GQT5_9BACT</name>
<organism evidence="1 2">
    <name type="scientific">Desulfonema magnum</name>
    <dbReference type="NCBI Taxonomy" id="45655"/>
    <lineage>
        <taxon>Bacteria</taxon>
        <taxon>Pseudomonadati</taxon>
        <taxon>Thermodesulfobacteriota</taxon>
        <taxon>Desulfobacteria</taxon>
        <taxon>Desulfobacterales</taxon>
        <taxon>Desulfococcaceae</taxon>
        <taxon>Desulfonema</taxon>
    </lineage>
</organism>
<dbReference type="Proteomes" id="UP000663722">
    <property type="component" value="Chromosome"/>
</dbReference>
<sequence>MILTKCHFFSVYRIKNENSLTLLSVKKEYCVRRDPDKAKPETGTPPVCVEYNIALTAKGDKGYRE</sequence>
<dbReference type="KEGG" id="dmm:dnm_062680"/>
<gene>
    <name evidence="1" type="ORF">dnm_062680</name>
</gene>
<protein>
    <submittedName>
        <fullName evidence="1">Uncharacterized protein</fullName>
    </submittedName>
</protein>
<dbReference type="EMBL" id="CP061800">
    <property type="protein sequence ID" value="QTA90207.1"/>
    <property type="molecule type" value="Genomic_DNA"/>
</dbReference>